<dbReference type="InterPro" id="IPR039425">
    <property type="entry name" value="RNA_pol_sigma-70-like"/>
</dbReference>
<comment type="caution">
    <text evidence="7">The sequence shown here is derived from an EMBL/GenBank/DDBJ whole genome shotgun (WGS) entry which is preliminary data.</text>
</comment>
<dbReference type="SUPFAM" id="SSF88659">
    <property type="entry name" value="Sigma3 and sigma4 domains of RNA polymerase sigma factors"/>
    <property type="match status" value="1"/>
</dbReference>
<organism evidence="7 8">
    <name type="scientific">Pseudogulbenkiania ferrooxidans EGD-HP2</name>
    <dbReference type="NCBI Taxonomy" id="1388764"/>
    <lineage>
        <taxon>Bacteria</taxon>
        <taxon>Pseudomonadati</taxon>
        <taxon>Pseudomonadota</taxon>
        <taxon>Betaproteobacteria</taxon>
        <taxon>Neisseriales</taxon>
        <taxon>Chromobacteriaceae</taxon>
        <taxon>Pseudogulbenkiania</taxon>
    </lineage>
</organism>
<feature type="domain" description="RNA polymerase sigma-70 region 2" evidence="5">
    <location>
        <begin position="4"/>
        <end position="72"/>
    </location>
</feature>
<comment type="similarity">
    <text evidence="1">Belongs to the sigma-70 factor family. ECF subfamily.</text>
</comment>
<dbReference type="InterPro" id="IPR013325">
    <property type="entry name" value="RNA_pol_sigma_r2"/>
</dbReference>
<dbReference type="RefSeq" id="WP_021475265.1">
    <property type="nucleotide sequence ID" value="NZ_AVPH01000029.1"/>
</dbReference>
<dbReference type="Pfam" id="PF04542">
    <property type="entry name" value="Sigma70_r2"/>
    <property type="match status" value="1"/>
</dbReference>
<dbReference type="InterPro" id="IPR036388">
    <property type="entry name" value="WH-like_DNA-bd_sf"/>
</dbReference>
<keyword evidence="2" id="KW-0805">Transcription regulation</keyword>
<dbReference type="Pfam" id="PF08281">
    <property type="entry name" value="Sigma70_r4_2"/>
    <property type="match status" value="1"/>
</dbReference>
<dbReference type="InterPro" id="IPR013249">
    <property type="entry name" value="RNA_pol_sigma70_r4_t2"/>
</dbReference>
<proteinExistence type="inferred from homology"/>
<evidence type="ECO:0000256" key="2">
    <source>
        <dbReference type="ARBA" id="ARBA00023015"/>
    </source>
</evidence>
<evidence type="ECO:0000313" key="7">
    <source>
        <dbReference type="EMBL" id="ERE19812.1"/>
    </source>
</evidence>
<evidence type="ECO:0000313" key="8">
    <source>
        <dbReference type="Proteomes" id="UP000016426"/>
    </source>
</evidence>
<keyword evidence="4" id="KW-0804">Transcription</keyword>
<keyword evidence="3" id="KW-0731">Sigma factor</keyword>
<keyword evidence="8" id="KW-1185">Reference proteome</keyword>
<evidence type="ECO:0000256" key="1">
    <source>
        <dbReference type="ARBA" id="ARBA00010641"/>
    </source>
</evidence>
<dbReference type="InterPro" id="IPR014284">
    <property type="entry name" value="RNA_pol_sigma-70_dom"/>
</dbReference>
<name>A0ABN0NC62_9NEIS</name>
<evidence type="ECO:0000259" key="6">
    <source>
        <dbReference type="Pfam" id="PF08281"/>
    </source>
</evidence>
<accession>A0ABN0NC62</accession>
<evidence type="ECO:0000256" key="4">
    <source>
        <dbReference type="ARBA" id="ARBA00023163"/>
    </source>
</evidence>
<dbReference type="Proteomes" id="UP000016426">
    <property type="component" value="Unassembled WGS sequence"/>
</dbReference>
<evidence type="ECO:0000259" key="5">
    <source>
        <dbReference type="Pfam" id="PF04542"/>
    </source>
</evidence>
<dbReference type="InterPro" id="IPR007627">
    <property type="entry name" value="RNA_pol_sigma70_r2"/>
</dbReference>
<dbReference type="InterPro" id="IPR013324">
    <property type="entry name" value="RNA_pol_sigma_r3/r4-like"/>
</dbReference>
<feature type="domain" description="RNA polymerase sigma factor 70 region 4 type 2" evidence="6">
    <location>
        <begin position="104"/>
        <end position="151"/>
    </location>
</feature>
<dbReference type="NCBIfam" id="TIGR02937">
    <property type="entry name" value="sigma70-ECF"/>
    <property type="match status" value="1"/>
</dbReference>
<protein>
    <recommendedName>
        <fullName evidence="9">RNA polymerase subunit sigma-24</fullName>
    </recommendedName>
</protein>
<dbReference type="SUPFAM" id="SSF88946">
    <property type="entry name" value="Sigma2 domain of RNA polymerase sigma factors"/>
    <property type="match status" value="1"/>
</dbReference>
<dbReference type="PANTHER" id="PTHR43133:SF63">
    <property type="entry name" value="RNA POLYMERASE SIGMA FACTOR FECI-RELATED"/>
    <property type="match status" value="1"/>
</dbReference>
<dbReference type="Gene3D" id="1.10.1740.10">
    <property type="match status" value="1"/>
</dbReference>
<reference evidence="7 8" key="1">
    <citation type="journal article" date="2013" name="Genome Announc.">
        <title>Genome Sequence of the Pigment-Producing Bacterium Pseudogulbenkiania ferrooxidans, Isolated from Loktak Lake.</title>
        <authorList>
            <person name="Puranik S."/>
            <person name="Talkal R."/>
            <person name="Qureshi A."/>
            <person name="Khardenavis A."/>
            <person name="Kapley A."/>
            <person name="Purohit H.J."/>
        </authorList>
    </citation>
    <scope>NUCLEOTIDE SEQUENCE [LARGE SCALE GENOMIC DNA]</scope>
    <source>
        <strain evidence="7 8">EGD-HP2</strain>
    </source>
</reference>
<evidence type="ECO:0000256" key="3">
    <source>
        <dbReference type="ARBA" id="ARBA00023082"/>
    </source>
</evidence>
<dbReference type="PANTHER" id="PTHR43133">
    <property type="entry name" value="RNA POLYMERASE ECF-TYPE SIGMA FACTO"/>
    <property type="match status" value="1"/>
</dbReference>
<dbReference type="EMBL" id="AVPH01000029">
    <property type="protein sequence ID" value="ERE19812.1"/>
    <property type="molecule type" value="Genomic_DNA"/>
</dbReference>
<gene>
    <name evidence="7" type="ORF">O166_19965</name>
</gene>
<dbReference type="Gene3D" id="1.10.10.10">
    <property type="entry name" value="Winged helix-like DNA-binding domain superfamily/Winged helix DNA-binding domain"/>
    <property type="match status" value="1"/>
</dbReference>
<sequence length="165" mass="18411">MLDGYYRELLNFLTRATGSRQRAEDVAQDAYLKVLNLQAPGGEAGGAAVRSPRALLYAAARNLLIDRHRREQARPQQDIADIELAAPAHCEPERRLAARQQLALLERAIAGLPPRCRQAFVLFKLEGLSQADIAREMGISRNMVEKHIINGMLACKRALEQEEGR</sequence>
<evidence type="ECO:0008006" key="9">
    <source>
        <dbReference type="Google" id="ProtNLM"/>
    </source>
</evidence>